<keyword evidence="2" id="KW-0812">Transmembrane</keyword>
<comment type="caution">
    <text evidence="3">The sequence shown here is derived from an EMBL/GenBank/DDBJ whole genome shotgun (WGS) entry which is preliminary data.</text>
</comment>
<feature type="transmembrane region" description="Helical" evidence="2">
    <location>
        <begin position="33"/>
        <end position="51"/>
    </location>
</feature>
<feature type="region of interest" description="Disordered" evidence="1">
    <location>
        <begin position="59"/>
        <end position="81"/>
    </location>
</feature>
<sequence length="240" mass="26203">MADPGVQAQFRYGGYGRYDRYRRHRGGVDAGDVVAGVLVLGTIAAIASAAGNRDRDRYEYRDRDRYPPRDDGNYYRRGGWQGESDYGSDGMDRAVDMCVAEVESRLVGSVDEARRTADGWHVAGQMRDGEGWRCWIDNDGRVQSVDRAAARYAPSDDVAVYPGVPDPGQLDDEVYARARAAQTTPADRAYSYDGDRGYGAAQPDRDYGSDPQPAYPGGPLPGEEGYDDGADGYTTARAGQ</sequence>
<evidence type="ECO:0000256" key="2">
    <source>
        <dbReference type="SAM" id="Phobius"/>
    </source>
</evidence>
<feature type="compositionally biased region" description="Basic and acidic residues" evidence="1">
    <location>
        <begin position="59"/>
        <end position="74"/>
    </location>
</feature>
<dbReference type="Proteomes" id="UP000275232">
    <property type="component" value="Unassembled WGS sequence"/>
</dbReference>
<keyword evidence="2" id="KW-0472">Membrane</keyword>
<proteinExistence type="predicted"/>
<accession>A0A3N5D0X2</accession>
<feature type="region of interest" description="Disordered" evidence="1">
    <location>
        <begin position="181"/>
        <end position="240"/>
    </location>
</feature>
<dbReference type="OrthoDB" id="7510861at2"/>
<evidence type="ECO:0000256" key="1">
    <source>
        <dbReference type="SAM" id="MobiDB-lite"/>
    </source>
</evidence>
<dbReference type="EMBL" id="RPFZ01000001">
    <property type="protein sequence ID" value="RPF72649.1"/>
    <property type="molecule type" value="Genomic_DNA"/>
</dbReference>
<name>A0A3N5D0X2_9SPHN</name>
<gene>
    <name evidence="3" type="ORF">EG799_03015</name>
</gene>
<organism evidence="3 4">
    <name type="scientific">Aurantiacibacter spongiae</name>
    <dbReference type="NCBI Taxonomy" id="2488860"/>
    <lineage>
        <taxon>Bacteria</taxon>
        <taxon>Pseudomonadati</taxon>
        <taxon>Pseudomonadota</taxon>
        <taxon>Alphaproteobacteria</taxon>
        <taxon>Sphingomonadales</taxon>
        <taxon>Erythrobacteraceae</taxon>
        <taxon>Aurantiacibacter</taxon>
    </lineage>
</organism>
<keyword evidence="2" id="KW-1133">Transmembrane helix</keyword>
<evidence type="ECO:0000313" key="4">
    <source>
        <dbReference type="Proteomes" id="UP000275232"/>
    </source>
</evidence>
<evidence type="ECO:0000313" key="3">
    <source>
        <dbReference type="EMBL" id="RPF72649.1"/>
    </source>
</evidence>
<reference evidence="3 4" key="1">
    <citation type="submission" date="2018-11" db="EMBL/GenBank/DDBJ databases">
        <title>Erythrobacter spongiae sp. nov., isolated from a marine sponge.</title>
        <authorList>
            <person name="Zhuang L."/>
            <person name="Luo L."/>
        </authorList>
    </citation>
    <scope>NUCLEOTIDE SEQUENCE [LARGE SCALE GENOMIC DNA]</scope>
    <source>
        <strain evidence="3 4">HN-E23</strain>
    </source>
</reference>
<keyword evidence="4" id="KW-1185">Reference proteome</keyword>
<dbReference type="AlphaFoldDB" id="A0A3N5D0X2"/>
<feature type="compositionally biased region" description="Low complexity" evidence="1">
    <location>
        <begin position="231"/>
        <end position="240"/>
    </location>
</feature>
<protein>
    <submittedName>
        <fullName evidence="3">Uncharacterized protein</fullName>
    </submittedName>
</protein>